<reference evidence="2" key="2">
    <citation type="submission" date="2020-09" db="EMBL/GenBank/DDBJ databases">
        <authorList>
            <person name="Sun Q."/>
            <person name="Sedlacek I."/>
        </authorList>
    </citation>
    <scope>NUCLEOTIDE SEQUENCE</scope>
    <source>
        <strain evidence="2">CCM 7664</strain>
    </source>
</reference>
<dbReference type="Proteomes" id="UP000627205">
    <property type="component" value="Unassembled WGS sequence"/>
</dbReference>
<name>A0A8J3AUS3_9BURK</name>
<feature type="chain" id="PRO_5035246206" evidence="1">
    <location>
        <begin position="22"/>
        <end position="135"/>
    </location>
</feature>
<evidence type="ECO:0000313" key="3">
    <source>
        <dbReference type="Proteomes" id="UP000627205"/>
    </source>
</evidence>
<reference evidence="2" key="1">
    <citation type="journal article" date="2014" name="Int. J. Syst. Evol. Microbiol.">
        <title>Complete genome sequence of Corynebacterium casei LMG S-19264T (=DSM 44701T), isolated from a smear-ripened cheese.</title>
        <authorList>
            <consortium name="US DOE Joint Genome Institute (JGI-PGF)"/>
            <person name="Walter F."/>
            <person name="Albersmeier A."/>
            <person name="Kalinowski J."/>
            <person name="Ruckert C."/>
        </authorList>
    </citation>
    <scope>NUCLEOTIDE SEQUENCE</scope>
    <source>
        <strain evidence="2">CCM 7664</strain>
    </source>
</reference>
<gene>
    <name evidence="2" type="ORF">GCM10011430_04760</name>
</gene>
<proteinExistence type="predicted"/>
<dbReference type="RefSeq" id="WP_188419365.1">
    <property type="nucleotide sequence ID" value="NZ_BMDP01000001.1"/>
</dbReference>
<sequence length="135" mass="15060">MVLRNIYCIVLPLLFATSAFAELSQNEFRPHLTDCATFFGLVSQSNTDRTAQYKSMAFVFSLYAAEVIGPEEIDKELILSKGKISELISRAQSNDDKDAIGAQVSLCMTTLEKAEKIIRPKMSEPSKSMTPELFK</sequence>
<evidence type="ECO:0000256" key="1">
    <source>
        <dbReference type="SAM" id="SignalP"/>
    </source>
</evidence>
<feature type="signal peptide" evidence="1">
    <location>
        <begin position="1"/>
        <end position="21"/>
    </location>
</feature>
<protein>
    <submittedName>
        <fullName evidence="2">Uncharacterized protein</fullName>
    </submittedName>
</protein>
<evidence type="ECO:0000313" key="2">
    <source>
        <dbReference type="EMBL" id="GGI53302.1"/>
    </source>
</evidence>
<keyword evidence="1" id="KW-0732">Signal</keyword>
<keyword evidence="3" id="KW-1185">Reference proteome</keyword>
<organism evidence="2 3">
    <name type="scientific">Oxalicibacterium solurbis</name>
    <dbReference type="NCBI Taxonomy" id="69280"/>
    <lineage>
        <taxon>Bacteria</taxon>
        <taxon>Pseudomonadati</taxon>
        <taxon>Pseudomonadota</taxon>
        <taxon>Betaproteobacteria</taxon>
        <taxon>Burkholderiales</taxon>
        <taxon>Oxalobacteraceae</taxon>
        <taxon>Oxalicibacterium</taxon>
    </lineage>
</organism>
<dbReference type="EMBL" id="BMDP01000001">
    <property type="protein sequence ID" value="GGI53302.1"/>
    <property type="molecule type" value="Genomic_DNA"/>
</dbReference>
<comment type="caution">
    <text evidence="2">The sequence shown here is derived from an EMBL/GenBank/DDBJ whole genome shotgun (WGS) entry which is preliminary data.</text>
</comment>
<dbReference type="AlphaFoldDB" id="A0A8J3AUS3"/>
<accession>A0A8J3AUS3</accession>